<protein>
    <recommendedName>
        <fullName evidence="4">PUM-HD domain-containing protein</fullName>
    </recommendedName>
</protein>
<dbReference type="InterPro" id="IPR001313">
    <property type="entry name" value="Pumilio_RNA-bd_rpt"/>
</dbReference>
<dbReference type="GeneID" id="30179674"/>
<evidence type="ECO:0000256" key="1">
    <source>
        <dbReference type="ARBA" id="ARBA00022737"/>
    </source>
</evidence>
<dbReference type="SUPFAM" id="SSF48371">
    <property type="entry name" value="ARM repeat"/>
    <property type="match status" value="1"/>
</dbReference>
<dbReference type="CDD" id="cd07920">
    <property type="entry name" value="Pumilio"/>
    <property type="match status" value="1"/>
</dbReference>
<proteinExistence type="predicted"/>
<feature type="region of interest" description="Disordered" evidence="3">
    <location>
        <begin position="1"/>
        <end position="21"/>
    </location>
</feature>
<dbReference type="GO" id="GO:0010608">
    <property type="term" value="P:post-transcriptional regulation of gene expression"/>
    <property type="evidence" value="ECO:0007669"/>
    <property type="project" value="TreeGrafter"/>
</dbReference>
<dbReference type="Proteomes" id="UP000094455">
    <property type="component" value="Unassembled WGS sequence"/>
</dbReference>
<dbReference type="AlphaFoldDB" id="A0A1E3NGA6"/>
<dbReference type="OrthoDB" id="668540at2759"/>
<dbReference type="SMART" id="SM00025">
    <property type="entry name" value="Pumilio"/>
    <property type="match status" value="8"/>
</dbReference>
<gene>
    <name evidence="5" type="ORF">PICMEDRAFT_36093</name>
</gene>
<feature type="repeat" description="Pumilio" evidence="2">
    <location>
        <begin position="108"/>
        <end position="143"/>
    </location>
</feature>
<dbReference type="RefSeq" id="XP_019016280.1">
    <property type="nucleotide sequence ID" value="XM_019162987.1"/>
</dbReference>
<dbReference type="GO" id="GO:0010629">
    <property type="term" value="P:negative regulation of gene expression"/>
    <property type="evidence" value="ECO:0007669"/>
    <property type="project" value="UniProtKB-ARBA"/>
</dbReference>
<accession>A0A1E3NGA6</accession>
<dbReference type="GO" id="GO:0003729">
    <property type="term" value="F:mRNA binding"/>
    <property type="evidence" value="ECO:0007669"/>
    <property type="project" value="UniProtKB-ARBA"/>
</dbReference>
<dbReference type="InterPro" id="IPR016024">
    <property type="entry name" value="ARM-type_fold"/>
</dbReference>
<feature type="region of interest" description="Disordered" evidence="3">
    <location>
        <begin position="364"/>
        <end position="413"/>
    </location>
</feature>
<dbReference type="EMBL" id="KV454005">
    <property type="protein sequence ID" value="ODQ45167.1"/>
    <property type="molecule type" value="Genomic_DNA"/>
</dbReference>
<dbReference type="InterPro" id="IPR011989">
    <property type="entry name" value="ARM-like"/>
</dbReference>
<feature type="repeat" description="Pumilio" evidence="2">
    <location>
        <begin position="217"/>
        <end position="252"/>
    </location>
</feature>
<dbReference type="InterPro" id="IPR033133">
    <property type="entry name" value="PUM-HD"/>
</dbReference>
<feature type="compositionally biased region" description="Low complexity" evidence="3">
    <location>
        <begin position="10"/>
        <end position="21"/>
    </location>
</feature>
<name>A0A1E3NGA6_9ASCO</name>
<feature type="domain" description="PUM-HD" evidence="4">
    <location>
        <begin position="14"/>
        <end position="357"/>
    </location>
</feature>
<keyword evidence="6" id="KW-1185">Reference proteome</keyword>
<dbReference type="FunFam" id="1.25.10.10:FF:000237">
    <property type="entry name" value="Pumilio homolog 9"/>
    <property type="match status" value="1"/>
</dbReference>
<dbReference type="PANTHER" id="PTHR12537">
    <property type="entry name" value="RNA BINDING PROTEIN PUMILIO-RELATED"/>
    <property type="match status" value="1"/>
</dbReference>
<evidence type="ECO:0000259" key="4">
    <source>
        <dbReference type="PROSITE" id="PS50303"/>
    </source>
</evidence>
<evidence type="ECO:0000256" key="2">
    <source>
        <dbReference type="PROSITE-ProRule" id="PRU00317"/>
    </source>
</evidence>
<evidence type="ECO:0000313" key="5">
    <source>
        <dbReference type="EMBL" id="ODQ45167.1"/>
    </source>
</evidence>
<dbReference type="PANTHER" id="PTHR12537:SF80">
    <property type="entry name" value="SUPPRESSOR PROTEIN MPT5"/>
    <property type="match status" value="1"/>
</dbReference>
<dbReference type="STRING" id="763406.A0A1E3NGA6"/>
<feature type="repeat" description="Pumilio" evidence="2">
    <location>
        <begin position="34"/>
        <end position="71"/>
    </location>
</feature>
<dbReference type="GO" id="GO:0005737">
    <property type="term" value="C:cytoplasm"/>
    <property type="evidence" value="ECO:0007669"/>
    <property type="project" value="TreeGrafter"/>
</dbReference>
<reference evidence="5 6" key="1">
    <citation type="journal article" date="2016" name="Proc. Natl. Acad. Sci. U.S.A.">
        <title>Comparative genomics of biotechnologically important yeasts.</title>
        <authorList>
            <person name="Riley R."/>
            <person name="Haridas S."/>
            <person name="Wolfe K.H."/>
            <person name="Lopes M.R."/>
            <person name="Hittinger C.T."/>
            <person name="Goeker M."/>
            <person name="Salamov A.A."/>
            <person name="Wisecaver J.H."/>
            <person name="Long T.M."/>
            <person name="Calvey C.H."/>
            <person name="Aerts A.L."/>
            <person name="Barry K.W."/>
            <person name="Choi C."/>
            <person name="Clum A."/>
            <person name="Coughlan A.Y."/>
            <person name="Deshpande S."/>
            <person name="Douglass A.P."/>
            <person name="Hanson S.J."/>
            <person name="Klenk H.-P."/>
            <person name="LaButti K.M."/>
            <person name="Lapidus A."/>
            <person name="Lindquist E.A."/>
            <person name="Lipzen A.M."/>
            <person name="Meier-Kolthoff J.P."/>
            <person name="Ohm R.A."/>
            <person name="Otillar R.P."/>
            <person name="Pangilinan J.L."/>
            <person name="Peng Y."/>
            <person name="Rokas A."/>
            <person name="Rosa C.A."/>
            <person name="Scheuner C."/>
            <person name="Sibirny A.A."/>
            <person name="Slot J.C."/>
            <person name="Stielow J.B."/>
            <person name="Sun H."/>
            <person name="Kurtzman C.P."/>
            <person name="Blackwell M."/>
            <person name="Grigoriev I.V."/>
            <person name="Jeffries T.W."/>
        </authorList>
    </citation>
    <scope>NUCLEOTIDE SEQUENCE [LARGE SCALE GENOMIC DNA]</scope>
    <source>
        <strain evidence="5 6">NRRL Y-2026</strain>
    </source>
</reference>
<feature type="repeat" description="Pumilio" evidence="2">
    <location>
        <begin position="180"/>
        <end position="216"/>
    </location>
</feature>
<sequence>MNIVENNDYSPKSLPSSHLPLSSPYSASSSVDLSLLSSNDIIILSKDQHGCRMLQKKIDDDCSTNLPIIFNATYKLSSALMLDPFGNYLIQKLMISATPSQLSLIIIEITPNIGKIATNLHGTRALQKLIGCLSTPNHHDLIAIAISPQVVNLVHDLNGNHVIQKLISHFFGDDLDFLVDLIIIHLIEIASHKHGCCVLQKLLNKCSPYQIQKISNEILRNSVHLMKDQFGNYVIQYLISLDINGINLQLLRLVANELVPLSCGKFSSNVVEKCLKLNPNGCTVNDNIHPLLAALINIQTLMSLIKDQYGNYVVQTALEVADWPVKCVMAEMVRPMLPNIRYTNYGKRIHSKVVSILAELDNNNNNNDNTGGSHSPTYGSHSQSTPKTAGGTHRSNINTNNNLLPGINFSAHV</sequence>
<dbReference type="PROSITE" id="PS50302">
    <property type="entry name" value="PUM"/>
    <property type="match status" value="5"/>
</dbReference>
<dbReference type="InterPro" id="IPR033712">
    <property type="entry name" value="Pumilio_RNA-bd"/>
</dbReference>
<dbReference type="Pfam" id="PF00806">
    <property type="entry name" value="PUF"/>
    <property type="match status" value="8"/>
</dbReference>
<feature type="compositionally biased region" description="Polar residues" evidence="3">
    <location>
        <begin position="370"/>
        <end position="403"/>
    </location>
</feature>
<dbReference type="PROSITE" id="PS50303">
    <property type="entry name" value="PUM_HD"/>
    <property type="match status" value="1"/>
</dbReference>
<evidence type="ECO:0000256" key="3">
    <source>
        <dbReference type="SAM" id="MobiDB-lite"/>
    </source>
</evidence>
<organism evidence="5 6">
    <name type="scientific">Pichia membranifaciens NRRL Y-2026</name>
    <dbReference type="NCBI Taxonomy" id="763406"/>
    <lineage>
        <taxon>Eukaryota</taxon>
        <taxon>Fungi</taxon>
        <taxon>Dikarya</taxon>
        <taxon>Ascomycota</taxon>
        <taxon>Saccharomycotina</taxon>
        <taxon>Pichiomycetes</taxon>
        <taxon>Pichiales</taxon>
        <taxon>Pichiaceae</taxon>
        <taxon>Pichia</taxon>
    </lineage>
</organism>
<feature type="repeat" description="Pumilio" evidence="2">
    <location>
        <begin position="294"/>
        <end position="334"/>
    </location>
</feature>
<evidence type="ECO:0000313" key="6">
    <source>
        <dbReference type="Proteomes" id="UP000094455"/>
    </source>
</evidence>
<keyword evidence="1" id="KW-0677">Repeat</keyword>
<dbReference type="Gene3D" id="1.25.10.10">
    <property type="entry name" value="Leucine-rich Repeat Variant"/>
    <property type="match status" value="1"/>
</dbReference>